<evidence type="ECO:0000313" key="2">
    <source>
        <dbReference type="Proteomes" id="UP000028186"/>
    </source>
</evidence>
<name>A0A068TB12_NEOGA</name>
<gene>
    <name evidence="1" type="ORF">RG1141_CH29580</name>
</gene>
<dbReference type="PANTHER" id="PTHR37816">
    <property type="entry name" value="YALI0E33011P"/>
    <property type="match status" value="1"/>
</dbReference>
<organism evidence="1 2">
    <name type="scientific">Neorhizobium galegae bv. officinalis bv. officinalis str. HAMBI 1141</name>
    <dbReference type="NCBI Taxonomy" id="1028801"/>
    <lineage>
        <taxon>Bacteria</taxon>
        <taxon>Pseudomonadati</taxon>
        <taxon>Pseudomonadota</taxon>
        <taxon>Alphaproteobacteria</taxon>
        <taxon>Hyphomicrobiales</taxon>
        <taxon>Rhizobiaceae</taxon>
        <taxon>Rhizobium/Agrobacterium group</taxon>
        <taxon>Neorhizobium</taxon>
    </lineage>
</organism>
<dbReference type="InterPro" id="IPR052922">
    <property type="entry name" value="Cytidylate_Kinase-2"/>
</dbReference>
<reference evidence="2" key="1">
    <citation type="journal article" date="2014" name="BMC Genomics">
        <title>Genome sequencing of two Neorhizobium galegae strains reveals a noeT gene responsible for the unusual acetylation of the nodulation factors.</title>
        <authorList>
            <person name="Osterman J."/>
            <person name="Marsh J."/>
            <person name="Laine P.K."/>
            <person name="Zeng Z."/>
            <person name="Alatalo E."/>
            <person name="Sullivan J.T."/>
            <person name="Young J.P."/>
            <person name="Thomas-Oates J."/>
            <person name="Paulin L."/>
            <person name="Lindstrom K."/>
        </authorList>
    </citation>
    <scope>NUCLEOTIDE SEQUENCE [LARGE SCALE GENOMIC DNA]</scope>
    <source>
        <strain evidence="2">HAMBI 1141</strain>
    </source>
</reference>
<dbReference type="Gene3D" id="3.40.50.300">
    <property type="entry name" value="P-loop containing nucleotide triphosphate hydrolases"/>
    <property type="match status" value="1"/>
</dbReference>
<dbReference type="Proteomes" id="UP000028186">
    <property type="component" value="Chromosome I"/>
</dbReference>
<dbReference type="HOGENOM" id="CLU_092618_2_0_5"/>
<sequence>MQEQSDIPAASRRIVIMGNGGSGKTWLALRLAEPLGLSLVHLDDVHWEPGRYGIARDRAVVHEDVRSIAAGEAWLIEGVYGLYVGIALPRATTLIWLDLSEDECVANIMRRGIQGGESQGSFDGLVKWVSEYRLRKNNWNSFDAHLKLYESFLGQKARLTSRDEIDAYAESLLPMPTDKHDWLKAAAQRSHLTADALDAVIEAVERAEMDPNIRRR</sequence>
<dbReference type="SUPFAM" id="SSF52540">
    <property type="entry name" value="P-loop containing nucleoside triphosphate hydrolases"/>
    <property type="match status" value="1"/>
</dbReference>
<proteinExistence type="predicted"/>
<dbReference type="PANTHER" id="PTHR37816:SF1">
    <property type="entry name" value="TOXIN"/>
    <property type="match status" value="1"/>
</dbReference>
<accession>A0A068TB12</accession>
<dbReference type="eggNOG" id="COG0563">
    <property type="taxonomic scope" value="Bacteria"/>
</dbReference>
<protein>
    <submittedName>
        <fullName evidence="1">Putative DNA topology modulation protein</fullName>
    </submittedName>
</protein>
<dbReference type="RefSeq" id="WP_065814780.1">
    <property type="nucleotide sequence ID" value="NZ_HG938355.1"/>
</dbReference>
<dbReference type="PATRIC" id="fig|1028801.3.peg.3013"/>
<dbReference type="InterPro" id="IPR027417">
    <property type="entry name" value="P-loop_NTPase"/>
</dbReference>
<evidence type="ECO:0000313" key="1">
    <source>
        <dbReference type="EMBL" id="CDN55294.1"/>
    </source>
</evidence>
<dbReference type="EMBL" id="HG938355">
    <property type="protein sequence ID" value="CDN55294.1"/>
    <property type="molecule type" value="Genomic_DNA"/>
</dbReference>
<dbReference type="KEGG" id="ngl:RG1141_CH29580"/>
<dbReference type="AlphaFoldDB" id="A0A068TB12"/>